<dbReference type="GO" id="GO:0005737">
    <property type="term" value="C:cytoplasm"/>
    <property type="evidence" value="ECO:0007669"/>
    <property type="project" value="TreeGrafter"/>
</dbReference>
<evidence type="ECO:0000313" key="5">
    <source>
        <dbReference type="EMBL" id="SZF06485.1"/>
    </source>
</evidence>
<gene>
    <name evidence="5" type="primary">PSOVI280g06440</name>
</gene>
<dbReference type="InterPro" id="IPR014720">
    <property type="entry name" value="dsRBD_dom"/>
</dbReference>
<dbReference type="SUPFAM" id="SSF54768">
    <property type="entry name" value="dsRNA-binding domain-like"/>
    <property type="match status" value="1"/>
</dbReference>
<dbReference type="AlphaFoldDB" id="A0A3B0R2J5"/>
<dbReference type="EMBL" id="LS999167">
    <property type="protein sequence ID" value="SZF06485.1"/>
    <property type="molecule type" value="mRNA"/>
</dbReference>
<dbReference type="GO" id="GO:0003726">
    <property type="term" value="F:double-stranded RNA adenosine deaminase activity"/>
    <property type="evidence" value="ECO:0007669"/>
    <property type="project" value="TreeGrafter"/>
</dbReference>
<name>A0A3B0R2J5_PSOOV</name>
<sequence length="669" mass="76299">MTEINSDSDTKDHLQYFIQNVRKINELKRKSTTDSCEDSDDFQNIDLQLNKSEMNEIVDRFRSVFSLEKSPIQVLHEIFPGQNKVLKIVDKGSFGLAHDPLHITCIEINKIGTFHGKAKSKQESKQQAATNAIAYFSQFLDSNEKSKKKKNKRGRTKNSSLSRKFAKKSSQENEQVQQFDTLQDSTERTIMGPRIDVLISVEDVESNVNKPMDFENENAQNESREFLQAADKSRTVCDEVLQKWSENINPVNLNKLIEKSISDENAKNTFMQQDLWRYKELAGFVLISDIDNSAEVLSIGTGTKCIAGQNLSLNGDVVNDSHAEILARRGLLHVLYDQLESLLSNNLVDKQEFILEPSDSSGKRFRLKNHLKLHLYITSPPCGDSRVFNFNENCRNNTNGALRCKVEKGQGTVPMPIDYISTWDGILCSSQRCTFMSCSDKIALWNVVGIQGSLLSLFIEPIYIESLVVSNLFSYTHLIRALHGRIDKEKLLPRIENLPNYRINECKVGFHEKSSASKDLMVAFIPPYSHNWHLKKSFNDGGEFDVIEQLEIIRTETGVNYLNNGISRLCKRKLLDRFINLITKHPKICDEIILNTDMSESKVLSIENCIGMDYHCLKHIAKNYHQAKIALFQTFKDSDLHTWVPAPIDTDRFPIIDASKNDKKDSDKS</sequence>
<evidence type="ECO:0000256" key="1">
    <source>
        <dbReference type="PROSITE-ProRule" id="PRU00266"/>
    </source>
</evidence>
<dbReference type="PANTHER" id="PTHR10910">
    <property type="entry name" value="EUKARYOTE SPECIFIC DSRNA BINDING PROTEIN"/>
    <property type="match status" value="1"/>
</dbReference>
<accession>A0A3B0R2J5</accession>
<organism evidence="5">
    <name type="scientific">Psoroptes ovis</name>
    <name type="common">Sheep scab mite</name>
    <dbReference type="NCBI Taxonomy" id="83912"/>
    <lineage>
        <taxon>Eukaryota</taxon>
        <taxon>Metazoa</taxon>
        <taxon>Ecdysozoa</taxon>
        <taxon>Arthropoda</taxon>
        <taxon>Chelicerata</taxon>
        <taxon>Arachnida</taxon>
        <taxon>Acari</taxon>
        <taxon>Acariformes</taxon>
        <taxon>Sarcoptiformes</taxon>
        <taxon>Astigmata</taxon>
        <taxon>Psoroptidia</taxon>
        <taxon>Sarcoptoidea</taxon>
        <taxon>Psoroptidae</taxon>
        <taxon>Psoroptes</taxon>
    </lineage>
</organism>
<dbReference type="GO" id="GO:0003725">
    <property type="term" value="F:double-stranded RNA binding"/>
    <property type="evidence" value="ECO:0007669"/>
    <property type="project" value="TreeGrafter"/>
</dbReference>
<dbReference type="Gene3D" id="3.30.160.20">
    <property type="match status" value="1"/>
</dbReference>
<dbReference type="PROSITE" id="PS50137">
    <property type="entry name" value="DS_RBD"/>
    <property type="match status" value="1"/>
</dbReference>
<feature type="compositionally biased region" description="Polar residues" evidence="2">
    <location>
        <begin position="172"/>
        <end position="182"/>
    </location>
</feature>
<keyword evidence="1" id="KW-0694">RNA-binding</keyword>
<dbReference type="InterPro" id="IPR002466">
    <property type="entry name" value="A_deamin"/>
</dbReference>
<dbReference type="GO" id="GO:0005730">
    <property type="term" value="C:nucleolus"/>
    <property type="evidence" value="ECO:0007669"/>
    <property type="project" value="TreeGrafter"/>
</dbReference>
<evidence type="ECO:0000259" key="3">
    <source>
        <dbReference type="PROSITE" id="PS50137"/>
    </source>
</evidence>
<dbReference type="GO" id="GO:0006382">
    <property type="term" value="P:adenosine to inosine editing"/>
    <property type="evidence" value="ECO:0007669"/>
    <property type="project" value="TreeGrafter"/>
</dbReference>
<dbReference type="SMART" id="SM00552">
    <property type="entry name" value="ADEAMc"/>
    <property type="match status" value="1"/>
</dbReference>
<dbReference type="GO" id="GO:0006396">
    <property type="term" value="P:RNA processing"/>
    <property type="evidence" value="ECO:0007669"/>
    <property type="project" value="InterPro"/>
</dbReference>
<feature type="region of interest" description="Disordered" evidence="2">
    <location>
        <begin position="144"/>
        <end position="182"/>
    </location>
</feature>
<feature type="domain" description="DRBM" evidence="3">
    <location>
        <begin position="70"/>
        <end position="138"/>
    </location>
</feature>
<reference evidence="5" key="1">
    <citation type="submission" date="2018-09" db="EMBL/GenBank/DDBJ databases">
        <authorList>
            <person name="Parvin R."/>
            <person name="Begum J.A."/>
            <person name="Chowdhury E.H."/>
            <person name="Islam M.R."/>
            <person name="Harder T."/>
        </authorList>
    </citation>
    <scope>NUCLEOTIDE SEQUENCE</scope>
</reference>
<dbReference type="SMART" id="SM00358">
    <property type="entry name" value="DSRM"/>
    <property type="match status" value="1"/>
</dbReference>
<evidence type="ECO:0000256" key="2">
    <source>
        <dbReference type="SAM" id="MobiDB-lite"/>
    </source>
</evidence>
<proteinExistence type="evidence at transcript level"/>
<dbReference type="Pfam" id="PF02137">
    <property type="entry name" value="A_deamin"/>
    <property type="match status" value="1"/>
</dbReference>
<dbReference type="CDD" id="cd00048">
    <property type="entry name" value="DSRM_SF"/>
    <property type="match status" value="1"/>
</dbReference>
<dbReference type="PANTHER" id="PTHR10910:SF62">
    <property type="entry name" value="AT07585P-RELATED"/>
    <property type="match status" value="1"/>
</dbReference>
<evidence type="ECO:0000259" key="4">
    <source>
        <dbReference type="PROSITE" id="PS50141"/>
    </source>
</evidence>
<dbReference type="PROSITE" id="PS50141">
    <property type="entry name" value="A_DEAMIN_EDITASE"/>
    <property type="match status" value="1"/>
</dbReference>
<dbReference type="GO" id="GO:0008251">
    <property type="term" value="F:tRNA-specific adenosine deaminase activity"/>
    <property type="evidence" value="ECO:0007669"/>
    <property type="project" value="TreeGrafter"/>
</dbReference>
<protein>
    <submittedName>
        <fullName evidence="5">Double-stranded RNA-specific editase 1-like isoform X2</fullName>
    </submittedName>
</protein>
<feature type="compositionally biased region" description="Basic residues" evidence="2">
    <location>
        <begin position="146"/>
        <end position="156"/>
    </location>
</feature>
<dbReference type="Pfam" id="PF00035">
    <property type="entry name" value="dsrm"/>
    <property type="match status" value="1"/>
</dbReference>
<feature type="domain" description="A to I editase" evidence="4">
    <location>
        <begin position="298"/>
        <end position="653"/>
    </location>
</feature>